<dbReference type="RefSeq" id="WP_191777848.1">
    <property type="nucleotide sequence ID" value="NZ_JACYFU010000005.1"/>
</dbReference>
<evidence type="ECO:0000313" key="3">
    <source>
        <dbReference type="Proteomes" id="UP000654108"/>
    </source>
</evidence>
<dbReference type="Pfam" id="PF03473">
    <property type="entry name" value="MOSC"/>
    <property type="match status" value="1"/>
</dbReference>
<evidence type="ECO:0000313" key="2">
    <source>
        <dbReference type="EMBL" id="MBD8067092.1"/>
    </source>
</evidence>
<dbReference type="GO" id="GO:0030170">
    <property type="term" value="F:pyridoxal phosphate binding"/>
    <property type="evidence" value="ECO:0007669"/>
    <property type="project" value="InterPro"/>
</dbReference>
<comment type="caution">
    <text evidence="2">The sequence shown here is derived from an EMBL/GenBank/DDBJ whole genome shotgun (WGS) entry which is preliminary data.</text>
</comment>
<keyword evidence="3" id="KW-1185">Reference proteome</keyword>
<accession>A0A927FXI3</accession>
<dbReference type="PANTHER" id="PTHR30212:SF2">
    <property type="entry name" value="PROTEIN YIIM"/>
    <property type="match status" value="1"/>
</dbReference>
<feature type="domain" description="MOSC" evidence="1">
    <location>
        <begin position="27"/>
        <end position="161"/>
    </location>
</feature>
<name>A0A927FXI3_9HYPH</name>
<dbReference type="EMBL" id="JACYFU010000005">
    <property type="protein sequence ID" value="MBD8067092.1"/>
    <property type="molecule type" value="Genomic_DNA"/>
</dbReference>
<dbReference type="Proteomes" id="UP000654108">
    <property type="component" value="Unassembled WGS sequence"/>
</dbReference>
<dbReference type="InterPro" id="IPR005302">
    <property type="entry name" value="MoCF_Sase_C"/>
</dbReference>
<reference evidence="2" key="1">
    <citation type="submission" date="2020-09" db="EMBL/GenBank/DDBJ databases">
        <title>Genome seq and assembly of Devosia sp.</title>
        <authorList>
            <person name="Chhetri G."/>
        </authorList>
    </citation>
    <scope>NUCLEOTIDE SEQUENCE</scope>
    <source>
        <strain evidence="2">PTR5</strain>
    </source>
</reference>
<sequence>MAILISVNVGQPRPIPKKTTQTGIYKEPVEGDVDITRQGLAGDAIVNRKHHGGVDQAVYVYFRDDYAFWETELGRELAPGTFGENLTIGGVEGRHVAVGDCFKIDEVVLEVTSHRTPCATFAAKMGDPGWVRRFHKAGRPGAYCRVLEPGNFHAGEPVILKPFTGDRVTMAELMALDGRRDIPPQTLRRILASPIHYKMRADYENRLATLL</sequence>
<dbReference type="InterPro" id="IPR052353">
    <property type="entry name" value="Benzoxazolinone_Detox_Enz"/>
</dbReference>
<dbReference type="SUPFAM" id="SSF50800">
    <property type="entry name" value="PK beta-barrel domain-like"/>
    <property type="match status" value="1"/>
</dbReference>
<dbReference type="GO" id="GO:0003824">
    <property type="term" value="F:catalytic activity"/>
    <property type="evidence" value="ECO:0007669"/>
    <property type="project" value="InterPro"/>
</dbReference>
<organism evidence="2 3">
    <name type="scientific">Devosia oryzisoli</name>
    <dbReference type="NCBI Taxonomy" id="2774138"/>
    <lineage>
        <taxon>Bacteria</taxon>
        <taxon>Pseudomonadati</taxon>
        <taxon>Pseudomonadota</taxon>
        <taxon>Alphaproteobacteria</taxon>
        <taxon>Hyphomicrobiales</taxon>
        <taxon>Devosiaceae</taxon>
        <taxon>Devosia</taxon>
    </lineage>
</organism>
<dbReference type="GO" id="GO:0030151">
    <property type="term" value="F:molybdenum ion binding"/>
    <property type="evidence" value="ECO:0007669"/>
    <property type="project" value="InterPro"/>
</dbReference>
<dbReference type="Gene3D" id="2.40.33.20">
    <property type="entry name" value="PK beta-barrel domain-like"/>
    <property type="match status" value="1"/>
</dbReference>
<dbReference type="AlphaFoldDB" id="A0A927FXI3"/>
<protein>
    <submittedName>
        <fullName evidence="2">MOSC domain-containing protein</fullName>
    </submittedName>
</protein>
<proteinExistence type="predicted"/>
<dbReference type="InterPro" id="IPR011037">
    <property type="entry name" value="Pyrv_Knase-like_insert_dom_sf"/>
</dbReference>
<evidence type="ECO:0000259" key="1">
    <source>
        <dbReference type="PROSITE" id="PS51340"/>
    </source>
</evidence>
<gene>
    <name evidence="2" type="ORF">IC608_16600</name>
</gene>
<dbReference type="PROSITE" id="PS51340">
    <property type="entry name" value="MOSC"/>
    <property type="match status" value="1"/>
</dbReference>
<dbReference type="PANTHER" id="PTHR30212">
    <property type="entry name" value="PROTEIN YIIM"/>
    <property type="match status" value="1"/>
</dbReference>